<dbReference type="AlphaFoldDB" id="A0A8E2E467"/>
<proteinExistence type="predicted"/>
<evidence type="ECO:0000256" key="1">
    <source>
        <dbReference type="SAM" id="Phobius"/>
    </source>
</evidence>
<keyword evidence="1" id="KW-0472">Membrane</keyword>
<organism evidence="2 3">
    <name type="scientific">Lepidopterella palustris CBS 459.81</name>
    <dbReference type="NCBI Taxonomy" id="1314670"/>
    <lineage>
        <taxon>Eukaryota</taxon>
        <taxon>Fungi</taxon>
        <taxon>Dikarya</taxon>
        <taxon>Ascomycota</taxon>
        <taxon>Pezizomycotina</taxon>
        <taxon>Dothideomycetes</taxon>
        <taxon>Pleosporomycetidae</taxon>
        <taxon>Mytilinidiales</taxon>
        <taxon>Argynnaceae</taxon>
        <taxon>Lepidopterella</taxon>
    </lineage>
</organism>
<feature type="transmembrane region" description="Helical" evidence="1">
    <location>
        <begin position="20"/>
        <end position="45"/>
    </location>
</feature>
<sequence length="115" mass="13120">MSCGSCAKGLLKYSFSEYCFWRILSTCFCFCFCLCYCYCYCFFSVVFDSSSLFSVLLLNGARGKIATLFVFTLAAMVIKRLYSTLPARPIKAVYNNFVYWSNFQLPSHIATLSKP</sequence>
<dbReference type="EMBL" id="KV745155">
    <property type="protein sequence ID" value="OCK77101.1"/>
    <property type="molecule type" value="Genomic_DNA"/>
</dbReference>
<gene>
    <name evidence="2" type="ORF">K432DRAFT_129425</name>
</gene>
<dbReference type="Proteomes" id="UP000250266">
    <property type="component" value="Unassembled WGS sequence"/>
</dbReference>
<feature type="transmembrane region" description="Helical" evidence="1">
    <location>
        <begin position="65"/>
        <end position="82"/>
    </location>
</feature>
<name>A0A8E2E467_9PEZI</name>
<keyword evidence="3" id="KW-1185">Reference proteome</keyword>
<protein>
    <submittedName>
        <fullName evidence="2">Uncharacterized protein</fullName>
    </submittedName>
</protein>
<evidence type="ECO:0000313" key="3">
    <source>
        <dbReference type="Proteomes" id="UP000250266"/>
    </source>
</evidence>
<accession>A0A8E2E467</accession>
<evidence type="ECO:0000313" key="2">
    <source>
        <dbReference type="EMBL" id="OCK77101.1"/>
    </source>
</evidence>
<keyword evidence="1" id="KW-0812">Transmembrane</keyword>
<reference evidence="2 3" key="1">
    <citation type="journal article" date="2016" name="Nat. Commun.">
        <title>Ectomycorrhizal ecology is imprinted in the genome of the dominant symbiotic fungus Cenococcum geophilum.</title>
        <authorList>
            <consortium name="DOE Joint Genome Institute"/>
            <person name="Peter M."/>
            <person name="Kohler A."/>
            <person name="Ohm R.A."/>
            <person name="Kuo A."/>
            <person name="Krutzmann J."/>
            <person name="Morin E."/>
            <person name="Arend M."/>
            <person name="Barry K.W."/>
            <person name="Binder M."/>
            <person name="Choi C."/>
            <person name="Clum A."/>
            <person name="Copeland A."/>
            <person name="Grisel N."/>
            <person name="Haridas S."/>
            <person name="Kipfer T."/>
            <person name="LaButti K."/>
            <person name="Lindquist E."/>
            <person name="Lipzen A."/>
            <person name="Maire R."/>
            <person name="Meier B."/>
            <person name="Mihaltcheva S."/>
            <person name="Molinier V."/>
            <person name="Murat C."/>
            <person name="Poggeler S."/>
            <person name="Quandt C.A."/>
            <person name="Sperisen C."/>
            <person name="Tritt A."/>
            <person name="Tisserant E."/>
            <person name="Crous P.W."/>
            <person name="Henrissat B."/>
            <person name="Nehls U."/>
            <person name="Egli S."/>
            <person name="Spatafora J.W."/>
            <person name="Grigoriev I.V."/>
            <person name="Martin F.M."/>
        </authorList>
    </citation>
    <scope>NUCLEOTIDE SEQUENCE [LARGE SCALE GENOMIC DNA]</scope>
    <source>
        <strain evidence="2 3">CBS 459.81</strain>
    </source>
</reference>
<keyword evidence="1" id="KW-1133">Transmembrane helix</keyword>